<gene>
    <name evidence="2" type="ORF">HJG63_011847</name>
</gene>
<proteinExistence type="predicted"/>
<dbReference type="AlphaFoldDB" id="A0A7J8FIF6"/>
<protein>
    <submittedName>
        <fullName evidence="2">Uncharacterized protein</fullName>
    </submittedName>
</protein>
<sequence length="164" mass="17458">MKESEALPGRLRPHVPRSPVPRPSSTGAEAGERGPSVLPVETAEDPAGGRVSLSGFAHLSRRTLDGKGGASARHEARPRSGLRTVRAVPRSPPSRRQARPQHSLRGLAVGIKGNETCEAFRAEPAAQGRRASSRHGHRRCHSGGPRTAQARTRDGTRRRGSPAS</sequence>
<accession>A0A7J8FIF6</accession>
<dbReference type="Proteomes" id="UP000593571">
    <property type="component" value="Unassembled WGS sequence"/>
</dbReference>
<organism evidence="2 3">
    <name type="scientific">Rousettus aegyptiacus</name>
    <name type="common">Egyptian fruit bat</name>
    <name type="synonym">Pteropus aegyptiacus</name>
    <dbReference type="NCBI Taxonomy" id="9407"/>
    <lineage>
        <taxon>Eukaryota</taxon>
        <taxon>Metazoa</taxon>
        <taxon>Chordata</taxon>
        <taxon>Craniata</taxon>
        <taxon>Vertebrata</taxon>
        <taxon>Euteleostomi</taxon>
        <taxon>Mammalia</taxon>
        <taxon>Eutheria</taxon>
        <taxon>Laurasiatheria</taxon>
        <taxon>Chiroptera</taxon>
        <taxon>Yinpterochiroptera</taxon>
        <taxon>Pteropodoidea</taxon>
        <taxon>Pteropodidae</taxon>
        <taxon>Rousettinae</taxon>
        <taxon>Rousettus</taxon>
    </lineage>
</organism>
<dbReference type="EMBL" id="JACASE010000007">
    <property type="protein sequence ID" value="KAF6447385.1"/>
    <property type="molecule type" value="Genomic_DNA"/>
</dbReference>
<keyword evidence="3" id="KW-1185">Reference proteome</keyword>
<feature type="compositionally biased region" description="Basic residues" evidence="1">
    <location>
        <begin position="131"/>
        <end position="141"/>
    </location>
</feature>
<evidence type="ECO:0000313" key="3">
    <source>
        <dbReference type="Proteomes" id="UP000593571"/>
    </source>
</evidence>
<evidence type="ECO:0000256" key="1">
    <source>
        <dbReference type="SAM" id="MobiDB-lite"/>
    </source>
</evidence>
<feature type="region of interest" description="Disordered" evidence="1">
    <location>
        <begin position="121"/>
        <end position="164"/>
    </location>
</feature>
<reference evidence="2 3" key="1">
    <citation type="journal article" date="2020" name="Nature">
        <title>Six reference-quality genomes reveal evolution of bat adaptations.</title>
        <authorList>
            <person name="Jebb D."/>
            <person name="Huang Z."/>
            <person name="Pippel M."/>
            <person name="Hughes G.M."/>
            <person name="Lavrichenko K."/>
            <person name="Devanna P."/>
            <person name="Winkler S."/>
            <person name="Jermiin L.S."/>
            <person name="Skirmuntt E.C."/>
            <person name="Katzourakis A."/>
            <person name="Burkitt-Gray L."/>
            <person name="Ray D.A."/>
            <person name="Sullivan K.A.M."/>
            <person name="Roscito J.G."/>
            <person name="Kirilenko B.M."/>
            <person name="Davalos L.M."/>
            <person name="Corthals A.P."/>
            <person name="Power M.L."/>
            <person name="Jones G."/>
            <person name="Ransome R.D."/>
            <person name="Dechmann D.K.N."/>
            <person name="Locatelli A.G."/>
            <person name="Puechmaille S.J."/>
            <person name="Fedrigo O."/>
            <person name="Jarvis E.D."/>
            <person name="Hiller M."/>
            <person name="Vernes S.C."/>
            <person name="Myers E.W."/>
            <person name="Teeling E.C."/>
        </authorList>
    </citation>
    <scope>NUCLEOTIDE SEQUENCE [LARGE SCALE GENOMIC DNA]</scope>
    <source>
        <strain evidence="2">MRouAeg1</strain>
        <tissue evidence="2">Muscle</tissue>
    </source>
</reference>
<name>A0A7J8FIF6_ROUAE</name>
<evidence type="ECO:0000313" key="2">
    <source>
        <dbReference type="EMBL" id="KAF6447385.1"/>
    </source>
</evidence>
<feature type="region of interest" description="Disordered" evidence="1">
    <location>
        <begin position="1"/>
        <end position="106"/>
    </location>
</feature>
<comment type="caution">
    <text evidence="2">The sequence shown here is derived from an EMBL/GenBank/DDBJ whole genome shotgun (WGS) entry which is preliminary data.</text>
</comment>